<sequence length="536" mass="58112">MARTVFYLLSVSLIWSSLAQAEDLSCRTLYENKQTRAALQRCLPQAAKGDGEASFILSNLYSQGFEGSSPDLHLALQWLTRSAEWGYGPGCYNLAKLYERGDVVPKSLETAFSWYLKGAKQGHLASQVKTGISYLKGSGTPQDFTQARHWLELAVEKGDLSAQITLATLLKQTDPQRAMTLYQRAAEQGSGFADYQLALLYREPAGAEEMDLDKALHHAKESERLNYEAAVDLVESLRQQMALEESRRIAAQSESDAGNTQLTTAVSVTTSEQAPVAEEDQDTVVSADSSADISSDSSAVEKTDTETESRRIAEQTQTQAESDAGNTQLTTAVSVTTSEQAPVAEDDQDTVVSADISADSSAVEQTDTEMESRGIAEQTQTQAESDAGNTQLTTAVSVTTSEQVQVAEDDQVTGVSADSSAVEQTDGETSPQAVIGRHDFSWLKSQPEGHYVLQLVQLSSEDSVRVFLKKNQLDGKANYFRAVTAAGNMYVVLYAESSASLSGARAIAAGKLPEKLSDMVWYRTYRAILSAYKPVD</sequence>
<dbReference type="PANTHER" id="PTHR11102">
    <property type="entry name" value="SEL-1-LIKE PROTEIN"/>
    <property type="match status" value="1"/>
</dbReference>
<feature type="compositionally biased region" description="Polar residues" evidence="2">
    <location>
        <begin position="314"/>
        <end position="328"/>
    </location>
</feature>
<feature type="region of interest" description="Disordered" evidence="2">
    <location>
        <begin position="269"/>
        <end position="328"/>
    </location>
</feature>
<dbReference type="GO" id="GO:0042834">
    <property type="term" value="F:peptidoglycan binding"/>
    <property type="evidence" value="ECO:0007669"/>
    <property type="project" value="InterPro"/>
</dbReference>
<dbReference type="InterPro" id="IPR050767">
    <property type="entry name" value="Sel1_AlgK"/>
</dbReference>
<keyword evidence="1" id="KW-0175">Coiled coil</keyword>
<dbReference type="Proteomes" id="UP000198749">
    <property type="component" value="Unassembled WGS sequence"/>
</dbReference>
<feature type="compositionally biased region" description="Low complexity" evidence="2">
    <location>
        <begin position="284"/>
        <end position="298"/>
    </location>
</feature>
<accession>A0A1H9KS15</accession>
<evidence type="ECO:0000256" key="2">
    <source>
        <dbReference type="SAM" id="MobiDB-lite"/>
    </source>
</evidence>
<feature type="region of interest" description="Disordered" evidence="2">
    <location>
        <begin position="356"/>
        <end position="390"/>
    </location>
</feature>
<reference evidence="5" key="1">
    <citation type="submission" date="2016-10" db="EMBL/GenBank/DDBJ databases">
        <authorList>
            <person name="Varghese N."/>
            <person name="Submissions S."/>
        </authorList>
    </citation>
    <scope>NUCLEOTIDE SEQUENCE [LARGE SCALE GENOMIC DNA]</scope>
    <source>
        <strain evidence="5">DSM 18887</strain>
    </source>
</reference>
<dbReference type="PANTHER" id="PTHR11102:SF160">
    <property type="entry name" value="ERAD-ASSOCIATED E3 UBIQUITIN-PROTEIN LIGASE COMPONENT HRD3"/>
    <property type="match status" value="1"/>
</dbReference>
<dbReference type="Pfam" id="PF08238">
    <property type="entry name" value="Sel1"/>
    <property type="match status" value="5"/>
</dbReference>
<gene>
    <name evidence="4" type="ORF">SAMN03080615_03627</name>
</gene>
<feature type="coiled-coil region" evidence="1">
    <location>
        <begin position="227"/>
        <end position="254"/>
    </location>
</feature>
<evidence type="ECO:0000256" key="3">
    <source>
        <dbReference type="SAM" id="SignalP"/>
    </source>
</evidence>
<dbReference type="Gene3D" id="1.25.40.10">
    <property type="entry name" value="Tetratricopeptide repeat domain"/>
    <property type="match status" value="1"/>
</dbReference>
<feature type="signal peptide" evidence="3">
    <location>
        <begin position="1"/>
        <end position="21"/>
    </location>
</feature>
<feature type="compositionally biased region" description="Polar residues" evidence="2">
    <location>
        <begin position="377"/>
        <end position="390"/>
    </location>
</feature>
<evidence type="ECO:0000313" key="4">
    <source>
        <dbReference type="EMBL" id="SER01912.1"/>
    </source>
</evidence>
<evidence type="ECO:0000256" key="1">
    <source>
        <dbReference type="SAM" id="Coils"/>
    </source>
</evidence>
<dbReference type="RefSeq" id="WP_091361017.1">
    <property type="nucleotide sequence ID" value="NZ_AP025284.1"/>
</dbReference>
<evidence type="ECO:0000313" key="5">
    <source>
        <dbReference type="Proteomes" id="UP000198749"/>
    </source>
</evidence>
<proteinExistence type="predicted"/>
<protein>
    <submittedName>
        <fullName evidence="4">TPR repeat</fullName>
    </submittedName>
</protein>
<feature type="compositionally biased region" description="Basic and acidic residues" evidence="2">
    <location>
        <begin position="299"/>
        <end position="313"/>
    </location>
</feature>
<dbReference type="EMBL" id="FOGB01000014">
    <property type="protein sequence ID" value="SER01912.1"/>
    <property type="molecule type" value="Genomic_DNA"/>
</dbReference>
<name>A0A1H9KS15_9GAMM</name>
<dbReference type="InterPro" id="IPR011990">
    <property type="entry name" value="TPR-like_helical_dom_sf"/>
</dbReference>
<keyword evidence="5" id="KW-1185">Reference proteome</keyword>
<feature type="chain" id="PRO_5011755271" evidence="3">
    <location>
        <begin position="22"/>
        <end position="536"/>
    </location>
</feature>
<keyword evidence="3" id="KW-0732">Signal</keyword>
<dbReference type="SUPFAM" id="SSF81901">
    <property type="entry name" value="HCP-like"/>
    <property type="match status" value="1"/>
</dbReference>
<dbReference type="Gene3D" id="3.30.70.1070">
    <property type="entry name" value="Sporulation related repeat"/>
    <property type="match status" value="1"/>
</dbReference>
<dbReference type="AlphaFoldDB" id="A0A1H9KS15"/>
<dbReference type="STRING" id="355243.SAMN03080615_03627"/>
<dbReference type="OrthoDB" id="6120455at2"/>
<feature type="region of interest" description="Disordered" evidence="2">
    <location>
        <begin position="411"/>
        <end position="430"/>
    </location>
</feature>
<dbReference type="SMART" id="SM00671">
    <property type="entry name" value="SEL1"/>
    <property type="match status" value="5"/>
</dbReference>
<feature type="compositionally biased region" description="Polar residues" evidence="2">
    <location>
        <begin position="413"/>
        <end position="430"/>
    </location>
</feature>
<organism evidence="4 5">
    <name type="scientific">Amphritea atlantica</name>
    <dbReference type="NCBI Taxonomy" id="355243"/>
    <lineage>
        <taxon>Bacteria</taxon>
        <taxon>Pseudomonadati</taxon>
        <taxon>Pseudomonadota</taxon>
        <taxon>Gammaproteobacteria</taxon>
        <taxon>Oceanospirillales</taxon>
        <taxon>Oceanospirillaceae</taxon>
        <taxon>Amphritea</taxon>
    </lineage>
</organism>
<dbReference type="InterPro" id="IPR036680">
    <property type="entry name" value="SPOR-like_sf"/>
</dbReference>
<dbReference type="InterPro" id="IPR006597">
    <property type="entry name" value="Sel1-like"/>
</dbReference>